<dbReference type="PROSITE" id="PS00149">
    <property type="entry name" value="SULFATASE_2"/>
    <property type="match status" value="1"/>
</dbReference>
<dbReference type="Pfam" id="PF00884">
    <property type="entry name" value="Sulfatase"/>
    <property type="match status" value="1"/>
</dbReference>
<reference evidence="6" key="1">
    <citation type="journal article" date="2023" name="Insect Mol. Biol.">
        <title>Genome sequencing provides insights into the evolution of gene families encoding plant cell wall-degrading enzymes in longhorned beetles.</title>
        <authorList>
            <person name="Shin N.R."/>
            <person name="Okamura Y."/>
            <person name="Kirsch R."/>
            <person name="Pauchet Y."/>
        </authorList>
    </citation>
    <scope>NUCLEOTIDE SEQUENCE</scope>
    <source>
        <strain evidence="6">MMC_N1</strain>
    </source>
</reference>
<dbReference type="Proteomes" id="UP001162164">
    <property type="component" value="Unassembled WGS sequence"/>
</dbReference>
<dbReference type="PANTHER" id="PTHR45953:SF1">
    <property type="entry name" value="IDURONATE 2-SULFATASE"/>
    <property type="match status" value="1"/>
</dbReference>
<comment type="caution">
    <text evidence="6">The sequence shown here is derived from an EMBL/GenBank/DDBJ whole genome shotgun (WGS) entry which is preliminary data.</text>
</comment>
<organism evidence="6 7">
    <name type="scientific">Molorchus minor</name>
    <dbReference type="NCBI Taxonomy" id="1323400"/>
    <lineage>
        <taxon>Eukaryota</taxon>
        <taxon>Metazoa</taxon>
        <taxon>Ecdysozoa</taxon>
        <taxon>Arthropoda</taxon>
        <taxon>Hexapoda</taxon>
        <taxon>Insecta</taxon>
        <taxon>Pterygota</taxon>
        <taxon>Neoptera</taxon>
        <taxon>Endopterygota</taxon>
        <taxon>Coleoptera</taxon>
        <taxon>Polyphaga</taxon>
        <taxon>Cucujiformia</taxon>
        <taxon>Chrysomeloidea</taxon>
        <taxon>Cerambycidae</taxon>
        <taxon>Lamiinae</taxon>
        <taxon>Monochamini</taxon>
        <taxon>Molorchus</taxon>
    </lineage>
</organism>
<gene>
    <name evidence="6" type="ORF">NQ317_013325</name>
</gene>
<name>A0ABQ9K1S0_9CUCU</name>
<comment type="similarity">
    <text evidence="2">Belongs to the sulfatase family.</text>
</comment>
<evidence type="ECO:0000313" key="7">
    <source>
        <dbReference type="Proteomes" id="UP001162164"/>
    </source>
</evidence>
<proteinExistence type="inferred from homology"/>
<dbReference type="PANTHER" id="PTHR45953">
    <property type="entry name" value="IDURONATE 2-SULFATASE"/>
    <property type="match status" value="1"/>
</dbReference>
<dbReference type="InterPro" id="IPR017850">
    <property type="entry name" value="Alkaline_phosphatase_core_sf"/>
</dbReference>
<evidence type="ECO:0000256" key="2">
    <source>
        <dbReference type="ARBA" id="ARBA00008779"/>
    </source>
</evidence>
<feature type="domain" description="Sulfatase N-terminal" evidence="5">
    <location>
        <begin position="338"/>
        <end position="560"/>
    </location>
</feature>
<dbReference type="Gene3D" id="3.40.720.10">
    <property type="entry name" value="Alkaline Phosphatase, subunit A"/>
    <property type="match status" value="2"/>
</dbReference>
<accession>A0ABQ9K1S0</accession>
<dbReference type="SUPFAM" id="SSF53649">
    <property type="entry name" value="Alkaline phosphatase-like"/>
    <property type="match status" value="2"/>
</dbReference>
<dbReference type="EMBL" id="JAPWTJ010000074">
    <property type="protein sequence ID" value="KAJ8983450.1"/>
    <property type="molecule type" value="Genomic_DNA"/>
</dbReference>
<evidence type="ECO:0000256" key="3">
    <source>
        <dbReference type="ARBA" id="ARBA00022723"/>
    </source>
</evidence>
<dbReference type="InterPro" id="IPR024607">
    <property type="entry name" value="Sulfatase_CS"/>
</dbReference>
<evidence type="ECO:0000313" key="6">
    <source>
        <dbReference type="EMBL" id="KAJ8983450.1"/>
    </source>
</evidence>
<keyword evidence="7" id="KW-1185">Reference proteome</keyword>
<keyword evidence="4" id="KW-0378">Hydrolase</keyword>
<evidence type="ECO:0000259" key="5">
    <source>
        <dbReference type="Pfam" id="PF00884"/>
    </source>
</evidence>
<comment type="cofactor">
    <cofactor evidence="1">
        <name>Ca(2+)</name>
        <dbReference type="ChEBI" id="CHEBI:29108"/>
    </cofactor>
</comment>
<dbReference type="InterPro" id="IPR000917">
    <property type="entry name" value="Sulfatase_N"/>
</dbReference>
<keyword evidence="3" id="KW-0479">Metal-binding</keyword>
<sequence>MLFNEPEIQYKYKNIVDNTQDEPGDSICCKQKEEVFDIVEDDPSTSTRNCTSDDLKPAINSFGDKAAYTPNIDRLAEKSFIFKNAFAQIEIREAEMDNLAPRRLFHLRDNPFEMLSDIISQNISPDQEHGVIGDSNLLELGYPEALCTEEFSTSNALTSSVYLASSYLQLSNSRLAGVRIPRVIPLYWIWDPGALCTEEFSTSNALRAPWVSPPVIEINAVYATGRITTKSDHGLDLQSSYQIADWLVAHLVVNLHFPKSGLTFLVSLRCSDTGLLAATAAGSAGGYWLLRLLVATGCWWLLGWWLRSSRTQELLKWIHFRSFIADFGLLMTCLRLTCSQALCAPSRNSLLTSRRPDSLHLYDFYSYWRAVVGNFTTLPQYFKEHGYFTYSVGKVFHPGNSSNFTDDFPYSWSVEPFHPKTDIYKNAKVCINKDGTMSKNLICPVVLEFQPERTLPDVESLKRAMYFLENKEEITNKPTIFRCRPSLLPDVAWNPWNDIRERDDIKELNVPFPYGPIPDNVLRKIKQAYYASTSYIDDLIGTLMQKVGNNTIVVLTGDHDVAHSADLRTDRIQPVIVGEGAKAAALTSQGMGLENSRGFCV</sequence>
<evidence type="ECO:0000256" key="1">
    <source>
        <dbReference type="ARBA" id="ARBA00001913"/>
    </source>
</evidence>
<protein>
    <recommendedName>
        <fullName evidence="5">Sulfatase N-terminal domain-containing protein</fullName>
    </recommendedName>
</protein>
<evidence type="ECO:0000256" key="4">
    <source>
        <dbReference type="ARBA" id="ARBA00022801"/>
    </source>
</evidence>